<dbReference type="CDD" id="cd17092">
    <property type="entry name" value="FERM1_F1_Myosin-VII"/>
    <property type="match status" value="1"/>
</dbReference>
<dbReference type="PROSITE" id="PS50096">
    <property type="entry name" value="IQ"/>
    <property type="match status" value="3"/>
</dbReference>
<sequence>MVVLSKGDYVWVDSSIGVPIGARVKVTDGEELRLLDDEGKELRVSEVQRASIRHMHPTSVEGVDDMIKLGDLTEAGVLRNLLVRHKQGIIYTYIGSVLVAVNPYQLLPIYTAEQVRLYHGRKLGELPPHVFAIADKCYYNLLRNQRNQCCVISGESGAGKTESTKLILQFLAAVSGQHSWIEQQILQANPVLEAFGNAKTTRNDNSSRFGKYVEIFFNKDGIIEGAHIEQYLLEKSRVCHQAPMERNYHIFYCLLSGMAKEQKNILALGDATQFNYLTEGDCITCDGQDDADEFGRIRTALKVLTFTDRESWEIFCLLAAILHLGNISFEAGVENNMESCDVMSSDHFTIAAKLLEVDKLTLDLSLTHRSFVANRERLTKPLSSEQAIDCRDALAKAIYSRLFMWIFGKINSAIHKHTAENTYKSIGLLDIFGFENFDKNSFEQMCINYANEQLQQFFVEHIFKLEQEEYLKEGIKWKNINFTDNQLTIDLLAVKPLNILSLIDEESHFPKGTDKTLLDKIKENHKRSKIMVPSRNIHSMQFGIKHFAGVVFYDCSGFLEKNRDALSLDIISLIQKSSSKLLRLIFQSELNASVSRPAKNNNSRVLVNSKRSLQQGNDRRQISTLSGQFRHSLDSLMKALSLCEPFFIRCFKPNDSKQSNEFDRKLCIQQLRYSGLLETIKIRKLGYPIRHRFTEFLGRYRVLLKTTDCDPNTEPAADCCDAICRAVIKDEDDWRIGKTKIFLRDYHDSFLELERERELNRKALIIQRVLLGHRDRKTFIKKKSAALTLQKHWRGHRDRKQIEKLLQGFLRLQATVHGRQDVLQFQRTRGAVVTLQSQTRGFLSRKELKCKQAAVIVLQSHTRGLLARKQVRRLRDDAVLSAQEKEAQELADLERQRRLEEVLSQSQEEDTKTTKSEASDEEIEGIFGFLPKVVGGQEGPAPEGFEDLEGELVELKEVQLNENKEEEEEEEEEEKKEEKGNMVKIVVTPADEIVSSASPSEKEEEEEEEDDEEDEFSFSKFSALHFQGSATHTHIDRRLQQPLIHHEDEGDTLACVTVWWIILRFMGDIPEPKQARLSVVADTIQKNLGMRQARRLSNLVGVDEKFLRKKAKQQGKENGKRKHSTIPEELTVEPPELDFREEDDVMIGEGPTFDRPMTPLEKLHTIVGYAIVKPDIRDEIYCQICKQLTKNPNPKSCSRGWVLLSICLGIFPPTELFTKYLENFIRRGRSEYSANCAERLQRTLRNGERNEPPCWIELRAVEKNEHMVVVVTLMDGQTLSLPVDSACTSAELCQSIAQKTNLKDTFGFSLYIALYEKIWSLGCGGEHILDAISQCEQEERRQGREEQHSPWRLYFRKELFTPWHDCTTDPFSTELIYRQLIHGLKNGDYQSDKEDDYVQLAAKHYYIQYGSESSVETARKVVRECMSLSLIESKSEGKLVQLVKSAHAQGAYVNSRDSADAVKADMVAYARLKWPLYFSRFFEASQISGPPLPEDQFVVAVNWSGVSFQAGKDRTFLQLSYPELTGVQILSEGRTGEVVCMSTLRGEYKLKAVKAHSMVELITIFLEGLKERSVYAVTMQDITRQDDATYLSCKKGDLLCIINDGEYSKDGGWIKGQNERTGQSGAVSADAIMILPTLSRPSDEILTLLSPGPKKSVQVNPVLKDEVNVDRVALVSLKEYSTEFFREANRDAGKHGKGGKEKLWAKAKEPLKHPLLKSLQKNSELSQLACLCFSAILKYMGDYPIKNLRTPIELTDQIYGPALEHPELRDEVYCQIMKQMTSNNNGISLERGWQLLWLCCGLFPPSQGLLKHAQKFLNSRSREPLSAACLQRMQGMLSIEARKFPPHQVEVDAIQQNSSQIFHKVHFPNDTREIFEVTTTTRIRDLCRNIANYHSLSSADGYSLFVKTANKVVGMNEQQYFFDNLKQYTDAPKKGKKSKEGTSAVLPYLVLFMRKLWFNVMPGKDITADLVFHFPQELPKYLRGYHTVSKEEMVNLAGLLFRVKVDTDRSQFVMIPKMLKDLVPADQLKIMSSDDWKKHIINAYNKQAGITVDEAKVSFLRTISVWPTFGCAFFEVKQTSERSYPSIIQIAISKQGLTLSDPKNKEVLVMYPFSKITNWSSGNTYFHMTIGSLVKGNTLLCETSLGYKIDDLLNSYVNMYLDERTNVRPRNQLPDTSRIQYRQMPFIFN</sequence>
<dbReference type="InterPro" id="IPR041794">
    <property type="entry name" value="MyoVII_FERM_C2"/>
</dbReference>
<dbReference type="InterPro" id="IPR036106">
    <property type="entry name" value="MYSc_Myo7"/>
</dbReference>
<name>A0A8T2L0T6_ASTMX</name>
<dbReference type="InterPro" id="IPR001452">
    <property type="entry name" value="SH3_domain"/>
</dbReference>
<dbReference type="SMART" id="SM00139">
    <property type="entry name" value="MyTH4"/>
    <property type="match status" value="2"/>
</dbReference>
<dbReference type="InterPro" id="IPR000857">
    <property type="entry name" value="MyTH4_dom"/>
</dbReference>
<gene>
    <name evidence="18" type="primary">MYO7B</name>
    <name evidence="18" type="ORF">AMEX_G21077</name>
</gene>
<evidence type="ECO:0000256" key="7">
    <source>
        <dbReference type="ARBA" id="ARBA00022840"/>
    </source>
</evidence>
<comment type="similarity">
    <text evidence="2 12">Belongs to the TRAFAC class myosin-kinesin ATPase superfamily. Myosin family.</text>
</comment>
<dbReference type="FunFam" id="1.10.10.820:FF:000001">
    <property type="entry name" value="Myosin heavy chain"/>
    <property type="match status" value="1"/>
</dbReference>
<dbReference type="Gene3D" id="1.20.120.720">
    <property type="entry name" value="Myosin VI head, motor domain, U50 subdomain"/>
    <property type="match status" value="1"/>
</dbReference>
<dbReference type="Pfam" id="PF24123">
    <property type="entry name" value="Myosin_VII_N"/>
    <property type="match status" value="1"/>
</dbReference>
<evidence type="ECO:0000256" key="4">
    <source>
        <dbReference type="ARBA" id="ARBA00022490"/>
    </source>
</evidence>
<dbReference type="Pfam" id="PF00784">
    <property type="entry name" value="MyTH4"/>
    <property type="match status" value="2"/>
</dbReference>
<evidence type="ECO:0000259" key="16">
    <source>
        <dbReference type="PROSITE" id="PS51016"/>
    </source>
</evidence>
<feature type="domain" description="FERM" evidence="15">
    <location>
        <begin position="1267"/>
        <end position="1573"/>
    </location>
</feature>
<evidence type="ECO:0000259" key="17">
    <source>
        <dbReference type="PROSITE" id="PS51456"/>
    </source>
</evidence>
<dbReference type="Gene3D" id="3.40.850.10">
    <property type="entry name" value="Kinesin motor domain"/>
    <property type="match status" value="1"/>
</dbReference>
<dbReference type="SUPFAM" id="SSF52540">
    <property type="entry name" value="P-loop containing nucleoside triphosphate hydrolases"/>
    <property type="match status" value="2"/>
</dbReference>
<feature type="domain" description="Myosin motor" evidence="17">
    <location>
        <begin position="61"/>
        <end position="758"/>
    </location>
</feature>
<keyword evidence="10 12" id="KW-0009">Actin-binding</keyword>
<dbReference type="Gene3D" id="1.20.58.530">
    <property type="match status" value="1"/>
</dbReference>
<dbReference type="PROSITE" id="PS50057">
    <property type="entry name" value="FERM_3"/>
    <property type="match status" value="2"/>
</dbReference>
<evidence type="ECO:0000256" key="10">
    <source>
        <dbReference type="ARBA" id="ARBA00023203"/>
    </source>
</evidence>
<dbReference type="Proteomes" id="UP000752171">
    <property type="component" value="Unassembled WGS sequence"/>
</dbReference>
<dbReference type="SUPFAM" id="SSF54236">
    <property type="entry name" value="Ubiquitin-like"/>
    <property type="match status" value="2"/>
</dbReference>
<keyword evidence="3 11" id="KW-0728">SH3 domain</keyword>
<dbReference type="Gene3D" id="1.20.80.10">
    <property type="match status" value="2"/>
</dbReference>
<feature type="region of interest" description="Disordered" evidence="13">
    <location>
        <begin position="957"/>
        <end position="1016"/>
    </location>
</feature>
<comment type="subcellular location">
    <subcellularLocation>
        <location evidence="1">Cytoplasm</location>
    </subcellularLocation>
</comment>
<dbReference type="EMBL" id="JAICCE010000018">
    <property type="protein sequence ID" value="KAG9264759.1"/>
    <property type="molecule type" value="Genomic_DNA"/>
</dbReference>
<dbReference type="InterPro" id="IPR051567">
    <property type="entry name" value="Unconventional_Myosin_ATPase"/>
</dbReference>
<evidence type="ECO:0000259" key="15">
    <source>
        <dbReference type="PROSITE" id="PS50057"/>
    </source>
</evidence>
<dbReference type="GO" id="GO:0003779">
    <property type="term" value="F:actin binding"/>
    <property type="evidence" value="ECO:0007669"/>
    <property type="project" value="UniProtKB-KW"/>
</dbReference>
<evidence type="ECO:0000256" key="11">
    <source>
        <dbReference type="PROSITE-ProRule" id="PRU00192"/>
    </source>
</evidence>
<evidence type="ECO:0000256" key="8">
    <source>
        <dbReference type="ARBA" id="ARBA00023123"/>
    </source>
</evidence>
<dbReference type="InterPro" id="IPR038185">
    <property type="entry name" value="MyTH4_dom_sf"/>
</dbReference>
<dbReference type="CDD" id="cd13199">
    <property type="entry name" value="FERM_C2_MyoVII"/>
    <property type="match status" value="1"/>
</dbReference>
<feature type="domain" description="MyTH4" evidence="16">
    <location>
        <begin position="1034"/>
        <end position="1262"/>
    </location>
</feature>
<dbReference type="InterPro" id="IPR035963">
    <property type="entry name" value="FERM_2"/>
</dbReference>
<dbReference type="InterPro" id="IPR041793">
    <property type="entry name" value="MyoVII_FERM_C1"/>
</dbReference>
<evidence type="ECO:0000256" key="5">
    <source>
        <dbReference type="ARBA" id="ARBA00022737"/>
    </source>
</evidence>
<dbReference type="InterPro" id="IPR011993">
    <property type="entry name" value="PH-like_dom_sf"/>
</dbReference>
<dbReference type="CDD" id="cd01381">
    <property type="entry name" value="MYSc_Myo7"/>
    <property type="match status" value="1"/>
</dbReference>
<dbReference type="PROSITE" id="PS51016">
    <property type="entry name" value="MYTH4"/>
    <property type="match status" value="2"/>
</dbReference>
<feature type="binding site" evidence="12">
    <location>
        <begin position="154"/>
        <end position="161"/>
    </location>
    <ligand>
        <name>ATP</name>
        <dbReference type="ChEBI" id="CHEBI:30616"/>
    </ligand>
</feature>
<feature type="domain" description="MyTH4" evidence="16">
    <location>
        <begin position="1706"/>
        <end position="1855"/>
    </location>
</feature>
<dbReference type="Pfam" id="PF00612">
    <property type="entry name" value="IQ"/>
    <property type="match status" value="3"/>
</dbReference>
<dbReference type="GO" id="GO:0005737">
    <property type="term" value="C:cytoplasm"/>
    <property type="evidence" value="ECO:0007669"/>
    <property type="project" value="UniProtKB-SubCell"/>
</dbReference>
<evidence type="ECO:0000256" key="6">
    <source>
        <dbReference type="ARBA" id="ARBA00022741"/>
    </source>
</evidence>
<dbReference type="Gene3D" id="2.30.29.30">
    <property type="entry name" value="Pleckstrin-homology domain (PH domain)/Phosphotyrosine-binding domain (PTB)"/>
    <property type="match status" value="2"/>
</dbReference>
<dbReference type="Gene3D" id="6.20.240.20">
    <property type="match status" value="1"/>
</dbReference>
<dbReference type="Pfam" id="PF00063">
    <property type="entry name" value="Myosin_head"/>
    <property type="match status" value="1"/>
</dbReference>
<evidence type="ECO:0000256" key="9">
    <source>
        <dbReference type="ARBA" id="ARBA00023175"/>
    </source>
</evidence>
<dbReference type="Gene3D" id="2.30.30.40">
    <property type="entry name" value="SH3 Domains"/>
    <property type="match status" value="1"/>
</dbReference>
<keyword evidence="5" id="KW-0677">Repeat</keyword>
<keyword evidence="6 12" id="KW-0547">Nucleotide-binding</keyword>
<evidence type="ECO:0000313" key="18">
    <source>
        <dbReference type="EMBL" id="KAG9264759.1"/>
    </source>
</evidence>
<accession>A0A8T2L0T6</accession>
<dbReference type="InterPro" id="IPR000048">
    <property type="entry name" value="IQ_motif_EF-hand-BS"/>
</dbReference>
<dbReference type="InterPro" id="IPR019748">
    <property type="entry name" value="FERM_central"/>
</dbReference>
<dbReference type="OrthoDB" id="6108017at2759"/>
<dbReference type="SMART" id="SM00295">
    <property type="entry name" value="B41"/>
    <property type="match status" value="2"/>
</dbReference>
<dbReference type="GO" id="GO:0005524">
    <property type="term" value="F:ATP binding"/>
    <property type="evidence" value="ECO:0007669"/>
    <property type="project" value="UniProtKB-UniRule"/>
</dbReference>
<dbReference type="InterPro" id="IPR029071">
    <property type="entry name" value="Ubiquitin-like_domsf"/>
</dbReference>
<dbReference type="InterPro" id="IPR001609">
    <property type="entry name" value="Myosin_head_motor_dom-like"/>
</dbReference>
<evidence type="ECO:0000256" key="1">
    <source>
        <dbReference type="ARBA" id="ARBA00004496"/>
    </source>
</evidence>
<dbReference type="SUPFAM" id="SSF50729">
    <property type="entry name" value="PH domain-like"/>
    <property type="match status" value="1"/>
</dbReference>
<dbReference type="Pfam" id="PF02174">
    <property type="entry name" value="IRS"/>
    <property type="match status" value="1"/>
</dbReference>
<comment type="caution">
    <text evidence="18">The sequence shown here is derived from an EMBL/GenBank/DDBJ whole genome shotgun (WGS) entry which is preliminary data.</text>
</comment>
<protein>
    <submittedName>
        <fullName evidence="18">Unconventional myosin-VIIb-like</fullName>
    </submittedName>
</protein>
<dbReference type="InterPro" id="IPR019749">
    <property type="entry name" value="Band_41_domain"/>
</dbReference>
<feature type="domain" description="SH3" evidence="14">
    <location>
        <begin position="1571"/>
        <end position="1637"/>
    </location>
</feature>
<feature type="region of interest" description="Actin-binding" evidence="12">
    <location>
        <begin position="633"/>
        <end position="655"/>
    </location>
</feature>
<feature type="region of interest" description="Disordered" evidence="13">
    <location>
        <begin position="901"/>
        <end position="922"/>
    </location>
</feature>
<dbReference type="GO" id="GO:0003774">
    <property type="term" value="F:cytoskeletal motor activity"/>
    <property type="evidence" value="ECO:0007669"/>
    <property type="project" value="UniProtKB-UniRule"/>
</dbReference>
<dbReference type="Gene3D" id="1.25.40.530">
    <property type="entry name" value="MyTH4 domain"/>
    <property type="match status" value="2"/>
</dbReference>
<dbReference type="Gene3D" id="3.10.20.90">
    <property type="entry name" value="Phosphatidylinositol 3-kinase Catalytic Subunit, Chain A, domain 1"/>
    <property type="match status" value="2"/>
</dbReference>
<organism evidence="18 19">
    <name type="scientific">Astyanax mexicanus</name>
    <name type="common">Blind cave fish</name>
    <name type="synonym">Astyanax fasciatus mexicanus</name>
    <dbReference type="NCBI Taxonomy" id="7994"/>
    <lineage>
        <taxon>Eukaryota</taxon>
        <taxon>Metazoa</taxon>
        <taxon>Chordata</taxon>
        <taxon>Craniata</taxon>
        <taxon>Vertebrata</taxon>
        <taxon>Euteleostomi</taxon>
        <taxon>Actinopterygii</taxon>
        <taxon>Neopterygii</taxon>
        <taxon>Teleostei</taxon>
        <taxon>Ostariophysi</taxon>
        <taxon>Characiformes</taxon>
        <taxon>Characoidei</taxon>
        <taxon>Acestrorhamphidae</taxon>
        <taxon>Acestrorhamphinae</taxon>
        <taxon>Astyanax</taxon>
    </lineage>
</organism>
<evidence type="ECO:0000256" key="12">
    <source>
        <dbReference type="PROSITE-ProRule" id="PRU00782"/>
    </source>
</evidence>
<evidence type="ECO:0000313" key="19">
    <source>
        <dbReference type="Proteomes" id="UP000752171"/>
    </source>
</evidence>
<dbReference type="SMART" id="SM00015">
    <property type="entry name" value="IQ"/>
    <property type="match status" value="4"/>
</dbReference>
<dbReference type="PROSITE" id="PS51456">
    <property type="entry name" value="MYOSIN_MOTOR"/>
    <property type="match status" value="1"/>
</dbReference>
<dbReference type="GO" id="GO:0016459">
    <property type="term" value="C:myosin complex"/>
    <property type="evidence" value="ECO:0007669"/>
    <property type="project" value="UniProtKB-KW"/>
</dbReference>
<dbReference type="GO" id="GO:0048731">
    <property type="term" value="P:system development"/>
    <property type="evidence" value="ECO:0007669"/>
    <property type="project" value="UniProtKB-ARBA"/>
</dbReference>
<keyword evidence="7 12" id="KW-0067">ATP-binding</keyword>
<evidence type="ECO:0000259" key="14">
    <source>
        <dbReference type="PROSITE" id="PS50002"/>
    </source>
</evidence>
<dbReference type="InterPro" id="IPR057130">
    <property type="entry name" value="Myosin_VII_N"/>
</dbReference>
<feature type="compositionally biased region" description="Basic and acidic residues" evidence="13">
    <location>
        <begin position="909"/>
        <end position="918"/>
    </location>
</feature>
<dbReference type="PRINTS" id="PR00193">
    <property type="entry name" value="MYOSINHEAVY"/>
</dbReference>
<dbReference type="Pfam" id="PF21989">
    <property type="entry name" value="RA_2"/>
    <property type="match status" value="1"/>
</dbReference>
<feature type="compositionally biased region" description="Acidic residues" evidence="13">
    <location>
        <begin position="1002"/>
        <end position="1016"/>
    </location>
</feature>
<keyword evidence="8 12" id="KW-0518">Myosin</keyword>
<proteinExistence type="inferred from homology"/>
<dbReference type="InterPro" id="IPR000299">
    <property type="entry name" value="FERM_domain"/>
</dbReference>
<dbReference type="Pfam" id="PF21998">
    <property type="entry name" value="FERM_C1_MyoVII"/>
    <property type="match status" value="1"/>
</dbReference>
<dbReference type="InterPro" id="IPR027417">
    <property type="entry name" value="P-loop_NTPase"/>
</dbReference>
<keyword evidence="9 12" id="KW-0505">Motor protein</keyword>
<dbReference type="CDD" id="cd14473">
    <property type="entry name" value="FERM_B-lobe"/>
    <property type="match status" value="2"/>
</dbReference>
<evidence type="ECO:0000256" key="3">
    <source>
        <dbReference type="ARBA" id="ARBA00022443"/>
    </source>
</evidence>
<dbReference type="Gene3D" id="1.10.10.820">
    <property type="match status" value="1"/>
</dbReference>
<feature type="compositionally biased region" description="Acidic residues" evidence="13">
    <location>
        <begin position="964"/>
        <end position="975"/>
    </location>
</feature>
<evidence type="ECO:0000256" key="2">
    <source>
        <dbReference type="ARBA" id="ARBA00008314"/>
    </source>
</evidence>
<dbReference type="InterPro" id="IPR002404">
    <property type="entry name" value="IRS_PTB"/>
</dbReference>
<dbReference type="PROSITE" id="PS50002">
    <property type="entry name" value="SH3"/>
    <property type="match status" value="1"/>
</dbReference>
<feature type="domain" description="FERM" evidence="15">
    <location>
        <begin position="1861"/>
        <end position="2164"/>
    </location>
</feature>
<dbReference type="SUPFAM" id="SSF47031">
    <property type="entry name" value="Second domain of FERM"/>
    <property type="match status" value="2"/>
</dbReference>
<dbReference type="Gene3D" id="1.20.5.190">
    <property type="match status" value="2"/>
</dbReference>
<reference evidence="18 19" key="1">
    <citation type="submission" date="2021-07" db="EMBL/GenBank/DDBJ databases">
        <authorList>
            <person name="Imarazene B."/>
            <person name="Zahm M."/>
            <person name="Klopp C."/>
            <person name="Cabau C."/>
            <person name="Beille S."/>
            <person name="Jouanno E."/>
            <person name="Castinel A."/>
            <person name="Lluch J."/>
            <person name="Gil L."/>
            <person name="Kuchtly C."/>
            <person name="Lopez Roques C."/>
            <person name="Donnadieu C."/>
            <person name="Parrinello H."/>
            <person name="Journot L."/>
            <person name="Du K."/>
            <person name="Schartl M."/>
            <person name="Retaux S."/>
            <person name="Guiguen Y."/>
        </authorList>
    </citation>
    <scope>NUCLEOTIDE SEQUENCE [LARGE SCALE GENOMIC DNA]</scope>
    <source>
        <strain evidence="18">Pach_M1</strain>
        <tissue evidence="18">Testis</tissue>
    </source>
</reference>
<evidence type="ECO:0000256" key="13">
    <source>
        <dbReference type="SAM" id="MobiDB-lite"/>
    </source>
</evidence>
<dbReference type="InterPro" id="IPR036961">
    <property type="entry name" value="Kinesin_motor_dom_sf"/>
</dbReference>
<dbReference type="PANTHER" id="PTHR22692">
    <property type="entry name" value="MYOSIN VII, XV"/>
    <property type="match status" value="1"/>
</dbReference>
<dbReference type="SMART" id="SM00242">
    <property type="entry name" value="MYSc"/>
    <property type="match status" value="1"/>
</dbReference>
<dbReference type="InterPro" id="IPR014352">
    <property type="entry name" value="FERM/acyl-CoA-bd_prot_sf"/>
</dbReference>
<dbReference type="CDD" id="cd17093">
    <property type="entry name" value="FERM2_F1_Myosin-VII"/>
    <property type="match status" value="1"/>
</dbReference>
<dbReference type="PANTHER" id="PTHR22692:SF24">
    <property type="entry name" value="MYOSIN VIIB"/>
    <property type="match status" value="1"/>
</dbReference>
<keyword evidence="4" id="KW-0963">Cytoplasm</keyword>